<gene>
    <name evidence="1" type="ORF">DVR09_11680</name>
</gene>
<dbReference type="KEGG" id="err:DVR09_11680"/>
<reference evidence="2" key="1">
    <citation type="submission" date="2018-07" db="EMBL/GenBank/DDBJ databases">
        <title>Genome sequence of Erythrobacter strain YH-07, an antagonistic bacterium isolated from Yellow Sea.</title>
        <authorList>
            <person name="Tang T."/>
            <person name="Liu Q."/>
            <person name="Sun X."/>
        </authorList>
    </citation>
    <scope>NUCLEOTIDE SEQUENCE [LARGE SCALE GENOMIC DNA]</scope>
    <source>
        <strain evidence="2">YH-07</strain>
    </source>
</reference>
<sequence length="113" mass="12625">MPLHFAAARSTAHSPIARALAKKAHARAANDNGDIAHILARKSNFDHMMRAALRHFAEHGLGAAEAARQQAEQAYSDGDREAYDWWLGVCRTLDRRLARQLEDRIAIETLLAR</sequence>
<dbReference type="RefSeq" id="WP_115417077.1">
    <property type="nucleotide sequence ID" value="NZ_CP031357.1"/>
</dbReference>
<evidence type="ECO:0000313" key="2">
    <source>
        <dbReference type="Proteomes" id="UP000254508"/>
    </source>
</evidence>
<dbReference type="OrthoDB" id="7510084at2"/>
<protein>
    <submittedName>
        <fullName evidence="1">Uncharacterized protein</fullName>
    </submittedName>
</protein>
<proteinExistence type="predicted"/>
<keyword evidence="2" id="KW-1185">Reference proteome</keyword>
<accession>A0A345YG47</accession>
<organism evidence="1 2">
    <name type="scientific">Erythrobacter aureus</name>
    <dbReference type="NCBI Taxonomy" id="2182384"/>
    <lineage>
        <taxon>Bacteria</taxon>
        <taxon>Pseudomonadati</taxon>
        <taxon>Pseudomonadota</taxon>
        <taxon>Alphaproteobacteria</taxon>
        <taxon>Sphingomonadales</taxon>
        <taxon>Erythrobacteraceae</taxon>
        <taxon>Erythrobacter/Porphyrobacter group</taxon>
        <taxon>Erythrobacter</taxon>
    </lineage>
</organism>
<dbReference type="EMBL" id="CP031357">
    <property type="protein sequence ID" value="AXK42899.1"/>
    <property type="molecule type" value="Genomic_DNA"/>
</dbReference>
<name>A0A345YG47_9SPHN</name>
<dbReference type="Proteomes" id="UP000254508">
    <property type="component" value="Chromosome"/>
</dbReference>
<evidence type="ECO:0000313" key="1">
    <source>
        <dbReference type="EMBL" id="AXK42899.1"/>
    </source>
</evidence>
<dbReference type="AlphaFoldDB" id="A0A345YG47"/>